<evidence type="ECO:0000256" key="1">
    <source>
        <dbReference type="SAM" id="Phobius"/>
    </source>
</evidence>
<keyword evidence="1" id="KW-0472">Membrane</keyword>
<dbReference type="EMBL" id="CP026118">
    <property type="protein sequence ID" value="QAS52482.1"/>
    <property type="molecule type" value="Genomic_DNA"/>
</dbReference>
<sequence length="203" mass="23445">MMAPGHQVVGFTFGVGALALIPQFEVMTERPYQTILFFVFVLFGSLLPDIDTPASKLGHKFWRGLMTIFTIAFLCYLFAPHYLNTYRDELKVFVMLLLPVLIMIRGHRKMTHSLLFVSLLVGYCLILEQTLQIPWFYLGGMVVGVVSHLFGDFITKQGIPLVYPLSRKYIQFFFTFRTGSNTERMLVYSLVLWNVWFLTSTVF</sequence>
<protein>
    <submittedName>
        <fullName evidence="2">Metal-dependent hydrolase</fullName>
    </submittedName>
</protein>
<keyword evidence="1" id="KW-0812">Transmembrane</keyword>
<name>A0A410MCL7_9BACI</name>
<dbReference type="PANTHER" id="PTHR35531">
    <property type="entry name" value="INNER MEMBRANE PROTEIN YBCI-RELATED"/>
    <property type="match status" value="1"/>
</dbReference>
<evidence type="ECO:0000313" key="2">
    <source>
        <dbReference type="EMBL" id="QAS52482.1"/>
    </source>
</evidence>
<feature type="transmembrane region" description="Helical" evidence="1">
    <location>
        <begin position="89"/>
        <end position="106"/>
    </location>
</feature>
<feature type="transmembrane region" description="Helical" evidence="1">
    <location>
        <begin position="35"/>
        <end position="52"/>
    </location>
</feature>
<dbReference type="OrthoDB" id="5459053at2"/>
<organism evidence="2 3">
    <name type="scientific">Halobacillus litoralis</name>
    <dbReference type="NCBI Taxonomy" id="45668"/>
    <lineage>
        <taxon>Bacteria</taxon>
        <taxon>Bacillati</taxon>
        <taxon>Bacillota</taxon>
        <taxon>Bacilli</taxon>
        <taxon>Bacillales</taxon>
        <taxon>Bacillaceae</taxon>
        <taxon>Halobacillus</taxon>
    </lineage>
</organism>
<dbReference type="KEGG" id="hli:HLI_09755"/>
<dbReference type="GO" id="GO:0016787">
    <property type="term" value="F:hydrolase activity"/>
    <property type="evidence" value="ECO:0007669"/>
    <property type="project" value="UniProtKB-KW"/>
</dbReference>
<keyword evidence="1" id="KW-1133">Transmembrane helix</keyword>
<proteinExistence type="predicted"/>
<accession>A0A410MCL7</accession>
<reference evidence="2 3" key="1">
    <citation type="submission" date="2018-01" db="EMBL/GenBank/DDBJ databases">
        <title>The whole genome sequencing and assembly of Halobacillus litoralis ERB031 strain.</title>
        <authorList>
            <person name="Lee S.-J."/>
            <person name="Park M.-K."/>
            <person name="Kim J.-Y."/>
            <person name="Lee Y.-J."/>
            <person name="Yi H."/>
            <person name="Bahn Y.-S."/>
            <person name="Kim J.F."/>
            <person name="Lee D.-W."/>
        </authorList>
    </citation>
    <scope>NUCLEOTIDE SEQUENCE [LARGE SCALE GENOMIC DNA]</scope>
    <source>
        <strain evidence="2 3">ERB 031</strain>
    </source>
</reference>
<feature type="transmembrane region" description="Helical" evidence="1">
    <location>
        <begin position="113"/>
        <end position="129"/>
    </location>
</feature>
<evidence type="ECO:0000313" key="3">
    <source>
        <dbReference type="Proteomes" id="UP000287756"/>
    </source>
</evidence>
<dbReference type="RefSeq" id="WP_128524769.1">
    <property type="nucleotide sequence ID" value="NZ_CP026118.1"/>
</dbReference>
<feature type="transmembrane region" description="Helical" evidence="1">
    <location>
        <begin position="64"/>
        <end position="83"/>
    </location>
</feature>
<dbReference type="Pfam" id="PF04307">
    <property type="entry name" value="YdjM"/>
    <property type="match status" value="1"/>
</dbReference>
<keyword evidence="2" id="KW-0378">Hydrolase</keyword>
<gene>
    <name evidence="2" type="ORF">HLI_09755</name>
</gene>
<dbReference type="PANTHER" id="PTHR35531:SF1">
    <property type="entry name" value="INNER MEMBRANE PROTEIN YBCI-RELATED"/>
    <property type="match status" value="1"/>
</dbReference>
<dbReference type="InterPro" id="IPR007404">
    <property type="entry name" value="YdjM-like"/>
</dbReference>
<dbReference type="AlphaFoldDB" id="A0A410MCL7"/>
<dbReference type="Proteomes" id="UP000287756">
    <property type="component" value="Chromosome"/>
</dbReference>